<accession>J2ZV56</accession>
<comment type="caution">
    <text evidence="2">The sequence shown here is derived from an EMBL/GenBank/DDBJ whole genome shotgun (WGS) entry which is preliminary data.</text>
</comment>
<organism evidence="2 3">
    <name type="scientific">Halogranum salarium B-1</name>
    <dbReference type="NCBI Taxonomy" id="1210908"/>
    <lineage>
        <taxon>Archaea</taxon>
        <taxon>Methanobacteriati</taxon>
        <taxon>Methanobacteriota</taxon>
        <taxon>Stenosarchaea group</taxon>
        <taxon>Halobacteria</taxon>
        <taxon>Halobacteriales</taxon>
        <taxon>Haloferacaceae</taxon>
    </lineage>
</organism>
<proteinExistence type="predicted"/>
<evidence type="ECO:0000313" key="3">
    <source>
        <dbReference type="Proteomes" id="UP000007813"/>
    </source>
</evidence>
<dbReference type="Proteomes" id="UP000007813">
    <property type="component" value="Unassembled WGS sequence"/>
</dbReference>
<dbReference type="AlphaFoldDB" id="J2ZV56"/>
<evidence type="ECO:0000313" key="2">
    <source>
        <dbReference type="EMBL" id="EJN56923.1"/>
    </source>
</evidence>
<feature type="compositionally biased region" description="Basic and acidic residues" evidence="1">
    <location>
        <begin position="1"/>
        <end position="13"/>
    </location>
</feature>
<feature type="region of interest" description="Disordered" evidence="1">
    <location>
        <begin position="1"/>
        <end position="21"/>
    </location>
</feature>
<gene>
    <name evidence="2" type="ORF">HSB1_47400</name>
</gene>
<protein>
    <submittedName>
        <fullName evidence="2">Uncharacterized protein</fullName>
    </submittedName>
</protein>
<sequence length="41" mass="4586">MKVFADSRNDYKTSRGARTSDTSLPDFAPALLSLTSTWKCF</sequence>
<name>J2ZV56_9EURY</name>
<dbReference type="EMBL" id="ALJD01000017">
    <property type="protein sequence ID" value="EJN56923.1"/>
    <property type="molecule type" value="Genomic_DNA"/>
</dbReference>
<evidence type="ECO:0000256" key="1">
    <source>
        <dbReference type="SAM" id="MobiDB-lite"/>
    </source>
</evidence>
<reference evidence="2 3" key="1">
    <citation type="journal article" date="2012" name="J. Bacteriol.">
        <title>Draft Genome Sequence of the Extremely Halophilic Archaeon Halogranum salarium B-1T.</title>
        <authorList>
            <person name="Kim K.K."/>
            <person name="Lee K.C."/>
            <person name="Lee J.S."/>
        </authorList>
    </citation>
    <scope>NUCLEOTIDE SEQUENCE [LARGE SCALE GENOMIC DNA]</scope>
    <source>
        <strain evidence="2 3">B-1</strain>
    </source>
</reference>